<proteinExistence type="predicted"/>
<dbReference type="InterPro" id="IPR029062">
    <property type="entry name" value="Class_I_gatase-like"/>
</dbReference>
<dbReference type="Gene3D" id="3.40.50.880">
    <property type="match status" value="1"/>
</dbReference>
<keyword evidence="1" id="KW-0456">Lyase</keyword>
<organism evidence="1 2">
    <name type="scientific">Sulfobacillus acidophilus</name>
    <dbReference type="NCBI Taxonomy" id="53633"/>
    <lineage>
        <taxon>Bacteria</taxon>
        <taxon>Bacillati</taxon>
        <taxon>Bacillota</taxon>
        <taxon>Clostridia</taxon>
        <taxon>Eubacteriales</taxon>
        <taxon>Clostridiales Family XVII. Incertae Sedis</taxon>
        <taxon>Sulfobacillus</taxon>
    </lineage>
</organism>
<dbReference type="NCBIfam" id="NF008747">
    <property type="entry name" value="PRK11780.1"/>
    <property type="match status" value="1"/>
</dbReference>
<reference evidence="1" key="1">
    <citation type="submission" date="2021-02" db="EMBL/GenBank/DDBJ databases">
        <title>Activity-based single-cell genomes from oceanic crustal fluid captures similar information to metagenomic and metatranscriptomic surveys with orders of magnitude less sampling.</title>
        <authorList>
            <person name="D'Angelo T.S."/>
            <person name="Orcutt B.N."/>
        </authorList>
    </citation>
    <scope>NUCLEOTIDE SEQUENCE [LARGE SCALE GENOMIC DNA]</scope>
    <source>
        <strain evidence="1">AH-315-E05</strain>
    </source>
</reference>
<name>A0ABS3AVS2_9FIRM</name>
<dbReference type="EC" id="4.2.1.-" evidence="1"/>
<evidence type="ECO:0000313" key="1">
    <source>
        <dbReference type="EMBL" id="MBN4077453.1"/>
    </source>
</evidence>
<dbReference type="SUPFAM" id="SSF52317">
    <property type="entry name" value="Class I glutamine amidotransferase-like"/>
    <property type="match status" value="1"/>
</dbReference>
<accession>A0ABS3AVS2</accession>
<keyword evidence="2" id="KW-1185">Reference proteome</keyword>
<dbReference type="Proteomes" id="UP000765003">
    <property type="component" value="Unassembled WGS sequence"/>
</dbReference>
<dbReference type="EMBL" id="JAFITA010000013">
    <property type="protein sequence ID" value="MBN4077453.1"/>
    <property type="molecule type" value="Genomic_DNA"/>
</dbReference>
<dbReference type="PANTHER" id="PTHR10224">
    <property type="entry name" value="ES1 PROTEIN HOMOLOG, MITOCHONDRIAL"/>
    <property type="match status" value="1"/>
</dbReference>
<dbReference type="GO" id="GO:0016829">
    <property type="term" value="F:lyase activity"/>
    <property type="evidence" value="ECO:0007669"/>
    <property type="project" value="UniProtKB-KW"/>
</dbReference>
<dbReference type="PANTHER" id="PTHR10224:SF12">
    <property type="entry name" value="GLYOXALASE ELBB"/>
    <property type="match status" value="1"/>
</dbReference>
<protein>
    <submittedName>
        <fullName evidence="1">Isoprenoid biosynthesis glyoxalase ElbB</fullName>
        <ecNumber evidence="1">4.2.1.-</ecNumber>
    </submittedName>
</protein>
<sequence>MVNCVKKRLNLAKKRFFMSKNIAVILSGCGHLDGSEIRESVIGLVALSEFGAEPHFFAPNVDESVINHNNNEQMGQKRNALLESARISRGNIKDLSAAKMTNFDGIFFPGGSGAASVLCNFATKGVNAVALPEVERIISESLEQKKPIAACCIAPALLACATNSLSPKLTLTLGATSSASKTVESMGITHKECQANEIVCDNDRKVVTTPAYMSDASLFNISVGVRKMIKQMIDWT</sequence>
<gene>
    <name evidence="1" type="primary">elbB</name>
    <name evidence="1" type="ORF">JYT19_00920</name>
</gene>
<comment type="caution">
    <text evidence="1">The sequence shown here is derived from an EMBL/GenBank/DDBJ whole genome shotgun (WGS) entry which is preliminary data.</text>
</comment>
<evidence type="ECO:0000313" key="2">
    <source>
        <dbReference type="Proteomes" id="UP000765003"/>
    </source>
</evidence>